<feature type="domain" description="DUF6593" evidence="1">
    <location>
        <begin position="85"/>
        <end position="216"/>
    </location>
</feature>
<dbReference type="Pfam" id="PF20236">
    <property type="entry name" value="DUF6593"/>
    <property type="match status" value="1"/>
</dbReference>
<evidence type="ECO:0000259" key="1">
    <source>
        <dbReference type="Pfam" id="PF20236"/>
    </source>
</evidence>
<sequence>MPGNHAQIVIRSREFGDGSEYDMDDSQTASMIPDHYVKRFWRKAALPISGGTSRTVQFINKDPDSRDRSVAFSTLETGGIIKVTSGGYNEGGNEIATLQLGSGKGAEKSAKLTMGGKTGAVKDMLKKTNHMSTSRSFTGPDGISYKWKVIWVGNDPAFPEATFRELYTKDSPHPLATTARLNSRDGNMNEEAYPVYVAERGLAIQSFIIATLVVLDAISA</sequence>
<name>A0A0D7AXP7_9AGAR</name>
<reference evidence="2 3" key="1">
    <citation type="journal article" date="2015" name="Fungal Genet. Biol.">
        <title>Evolution of novel wood decay mechanisms in Agaricales revealed by the genome sequences of Fistulina hepatica and Cylindrobasidium torrendii.</title>
        <authorList>
            <person name="Floudas D."/>
            <person name="Held B.W."/>
            <person name="Riley R."/>
            <person name="Nagy L.G."/>
            <person name="Koehler G."/>
            <person name="Ransdell A.S."/>
            <person name="Younus H."/>
            <person name="Chow J."/>
            <person name="Chiniquy J."/>
            <person name="Lipzen A."/>
            <person name="Tritt A."/>
            <person name="Sun H."/>
            <person name="Haridas S."/>
            <person name="LaButti K."/>
            <person name="Ohm R.A."/>
            <person name="Kues U."/>
            <person name="Blanchette R.A."/>
            <person name="Grigoriev I.V."/>
            <person name="Minto R.E."/>
            <person name="Hibbett D.S."/>
        </authorList>
    </citation>
    <scope>NUCLEOTIDE SEQUENCE [LARGE SCALE GENOMIC DNA]</scope>
    <source>
        <strain evidence="2 3">FP15055 ss-10</strain>
    </source>
</reference>
<organism evidence="2 3">
    <name type="scientific">Cylindrobasidium torrendii FP15055 ss-10</name>
    <dbReference type="NCBI Taxonomy" id="1314674"/>
    <lineage>
        <taxon>Eukaryota</taxon>
        <taxon>Fungi</taxon>
        <taxon>Dikarya</taxon>
        <taxon>Basidiomycota</taxon>
        <taxon>Agaricomycotina</taxon>
        <taxon>Agaricomycetes</taxon>
        <taxon>Agaricomycetidae</taxon>
        <taxon>Agaricales</taxon>
        <taxon>Marasmiineae</taxon>
        <taxon>Physalacriaceae</taxon>
        <taxon>Cylindrobasidium</taxon>
    </lineage>
</organism>
<protein>
    <recommendedName>
        <fullName evidence="1">DUF6593 domain-containing protein</fullName>
    </recommendedName>
</protein>
<dbReference type="Proteomes" id="UP000054007">
    <property type="component" value="Unassembled WGS sequence"/>
</dbReference>
<dbReference type="OrthoDB" id="3360976at2759"/>
<proteinExistence type="predicted"/>
<dbReference type="InterPro" id="IPR046528">
    <property type="entry name" value="DUF6593"/>
</dbReference>
<evidence type="ECO:0000313" key="3">
    <source>
        <dbReference type="Proteomes" id="UP000054007"/>
    </source>
</evidence>
<dbReference type="AlphaFoldDB" id="A0A0D7AXP7"/>
<gene>
    <name evidence="2" type="ORF">CYLTODRAFT_494127</name>
</gene>
<dbReference type="EMBL" id="KN880717">
    <property type="protein sequence ID" value="KIY63153.1"/>
    <property type="molecule type" value="Genomic_DNA"/>
</dbReference>
<accession>A0A0D7AXP7</accession>
<evidence type="ECO:0000313" key="2">
    <source>
        <dbReference type="EMBL" id="KIY63153.1"/>
    </source>
</evidence>
<keyword evidence="3" id="KW-1185">Reference proteome</keyword>